<evidence type="ECO:0000256" key="19">
    <source>
        <dbReference type="SAM" id="MobiDB-lite"/>
    </source>
</evidence>
<evidence type="ECO:0000313" key="23">
    <source>
        <dbReference type="Proteomes" id="UP001321473"/>
    </source>
</evidence>
<evidence type="ECO:0000259" key="21">
    <source>
        <dbReference type="PROSITE" id="PS50011"/>
    </source>
</evidence>
<dbReference type="PROSITE" id="PS00108">
    <property type="entry name" value="PROTEIN_KINASE_ST"/>
    <property type="match status" value="1"/>
</dbReference>
<dbReference type="Pfam" id="PF00069">
    <property type="entry name" value="Pkinase"/>
    <property type="match status" value="1"/>
</dbReference>
<evidence type="ECO:0000313" key="22">
    <source>
        <dbReference type="EMBL" id="KAK8763475.1"/>
    </source>
</evidence>
<evidence type="ECO:0000256" key="18">
    <source>
        <dbReference type="PROSITE-ProRule" id="PRU10141"/>
    </source>
</evidence>
<dbReference type="GO" id="GO:0005524">
    <property type="term" value="F:ATP binding"/>
    <property type="evidence" value="ECO:0007669"/>
    <property type="project" value="UniProtKB-UniRule"/>
</dbReference>
<evidence type="ECO:0000256" key="13">
    <source>
        <dbReference type="ARBA" id="ARBA00022989"/>
    </source>
</evidence>
<evidence type="ECO:0000256" key="11">
    <source>
        <dbReference type="ARBA" id="ARBA00022777"/>
    </source>
</evidence>
<keyword evidence="7" id="KW-0808">Transferase</keyword>
<keyword evidence="15 20" id="KW-0472">Membrane</keyword>
<feature type="region of interest" description="Disordered" evidence="19">
    <location>
        <begin position="854"/>
        <end position="891"/>
    </location>
</feature>
<feature type="domain" description="Protein kinase" evidence="21">
    <location>
        <begin position="365"/>
        <end position="650"/>
    </location>
</feature>
<dbReference type="PROSITE" id="PS50011">
    <property type="entry name" value="PROTEIN_KINASE_DOM"/>
    <property type="match status" value="1"/>
</dbReference>
<keyword evidence="6" id="KW-0723">Serine/threonine-protein kinase</keyword>
<evidence type="ECO:0000256" key="20">
    <source>
        <dbReference type="SAM" id="Phobius"/>
    </source>
</evidence>
<dbReference type="InterPro" id="IPR037924">
    <property type="entry name" value="Pelle_death"/>
</dbReference>
<dbReference type="Gene3D" id="1.10.510.10">
    <property type="entry name" value="Transferase(Phosphotransferase) domain 1"/>
    <property type="match status" value="1"/>
</dbReference>
<dbReference type="InterPro" id="IPR011009">
    <property type="entry name" value="Kinase-like_dom_sf"/>
</dbReference>
<dbReference type="CDD" id="cd14066">
    <property type="entry name" value="STKc_IRAK"/>
    <property type="match status" value="1"/>
</dbReference>
<evidence type="ECO:0000256" key="5">
    <source>
        <dbReference type="ARBA" id="ARBA00012513"/>
    </source>
</evidence>
<comment type="catalytic activity">
    <reaction evidence="17">
        <text>L-seryl-[protein] + ATP = O-phospho-L-seryl-[protein] + ADP + H(+)</text>
        <dbReference type="Rhea" id="RHEA:17989"/>
        <dbReference type="Rhea" id="RHEA-COMP:9863"/>
        <dbReference type="Rhea" id="RHEA-COMP:11604"/>
        <dbReference type="ChEBI" id="CHEBI:15378"/>
        <dbReference type="ChEBI" id="CHEBI:29999"/>
        <dbReference type="ChEBI" id="CHEBI:30616"/>
        <dbReference type="ChEBI" id="CHEBI:83421"/>
        <dbReference type="ChEBI" id="CHEBI:456216"/>
        <dbReference type="EC" id="2.7.11.1"/>
    </reaction>
</comment>
<dbReference type="InterPro" id="IPR000719">
    <property type="entry name" value="Prot_kinase_dom"/>
</dbReference>
<evidence type="ECO:0000256" key="10">
    <source>
        <dbReference type="ARBA" id="ARBA00022741"/>
    </source>
</evidence>
<protein>
    <recommendedName>
        <fullName evidence="5">non-specific serine/threonine protein kinase</fullName>
        <ecNumber evidence="5">2.7.11.1</ecNumber>
    </recommendedName>
</protein>
<dbReference type="Proteomes" id="UP001321473">
    <property type="component" value="Unassembled WGS sequence"/>
</dbReference>
<comment type="catalytic activity">
    <reaction evidence="16">
        <text>L-threonyl-[protein] + ATP = O-phospho-L-threonyl-[protein] + ADP + H(+)</text>
        <dbReference type="Rhea" id="RHEA:46608"/>
        <dbReference type="Rhea" id="RHEA-COMP:11060"/>
        <dbReference type="Rhea" id="RHEA-COMP:11605"/>
        <dbReference type="ChEBI" id="CHEBI:15378"/>
        <dbReference type="ChEBI" id="CHEBI:30013"/>
        <dbReference type="ChEBI" id="CHEBI:30616"/>
        <dbReference type="ChEBI" id="CHEBI:61977"/>
        <dbReference type="ChEBI" id="CHEBI:456216"/>
        <dbReference type="EC" id="2.7.11.1"/>
    </reaction>
</comment>
<keyword evidence="12 18" id="KW-0067">ATP-binding</keyword>
<evidence type="ECO:0000256" key="8">
    <source>
        <dbReference type="ARBA" id="ARBA00022692"/>
    </source>
</evidence>
<evidence type="ECO:0000256" key="16">
    <source>
        <dbReference type="ARBA" id="ARBA00047899"/>
    </source>
</evidence>
<evidence type="ECO:0000256" key="4">
    <source>
        <dbReference type="ARBA" id="ARBA00008961"/>
    </source>
</evidence>
<dbReference type="PANTHER" id="PTHR48006">
    <property type="entry name" value="LEUCINE-RICH REPEAT-CONTAINING PROTEIN DDB_G0281931-RELATED"/>
    <property type="match status" value="1"/>
</dbReference>
<sequence>MTNAYTFDGLVVFGLLVICTCAYMRRVPRLKQWFLSEKKGFWGVFYKGLSGACRNTVGFTGTAADRSMSSYRSLSCAKRGMASASNQQVKYIYELPYGQRNKLCRLLDAGGRWKELGFNFMHMDHISISLMEQAILRKESPTDELLHKWGEKNGTVNQLFVYLYKMKHMQAMLIIKDFVSPKYHHLLDREQTTELDSALLNSNSNVYLQSSPMLKGTAPPPDSAMGATAYSKNFYPDDCHMNMDKGHSLAKVNSSKVKMVYPGLPGQGNRSPVQAPQSTFPSVTNNCYANGNNLYPQLPKFQPSEDQKLSSTEGKVQNVAPERAQSSEGRTNKQGAACAAKEPSEAQPLVNTIPYEELKKATEGFIDANILGKGGFGTVYKGCWKDTTVAVKRLHVKEKDGDIRQEQSFKQSLTEMKVLQSCRIDNILPLYGVSLDGPEPCIVYQFMQNGSLEDRLRCKHNTPSLIWTQRGTIAKGVARGLYFLHTSLVDGKPLIHGDIKSANILLDSNLEPKIGDFGLTRYGPEADQSMVVVSHVHGTRYYLPHEYLKSRQLSTKVDIYSYGIVLLELATSKHVYDRRRKTRTLIETVQDCAQSNQLDSLRDTNAGDENQVIFSLLIHLGQKCSSYDRKDRPEMEQVLQQFRENPNEAVRRLSQGALVPPSTPGSPSPFDLQRWYDIRQGQATKPTNLTPNSAFPTTPTNAQAASPKMSPTFPPRTVLPSTSPPAPSVIEKEVVAEACLPVMLEQPVSSPENQLPMVSILGVTQGAVSHSGEGSVSEGATNAVAASPAGLLEREPIIVTRDLPGGELKLPDLDELDLSCSGLSPAGMLKGEPIIVTRDLRGGELKMTDLDELDLTSSGLLDDEDDDEDYNSQYTGAESKSEAVPRDARGQ</sequence>
<keyword evidence="9" id="KW-0732">Signal</keyword>
<comment type="similarity">
    <text evidence="3">Belongs to the protein kinase superfamily. TKL Ser/Thr protein kinase family. Pelle subfamily.</text>
</comment>
<keyword evidence="23" id="KW-1185">Reference proteome</keyword>
<dbReference type="InterPro" id="IPR008271">
    <property type="entry name" value="Ser/Thr_kinase_AS"/>
</dbReference>
<organism evidence="22 23">
    <name type="scientific">Amblyomma americanum</name>
    <name type="common">Lone star tick</name>
    <dbReference type="NCBI Taxonomy" id="6943"/>
    <lineage>
        <taxon>Eukaryota</taxon>
        <taxon>Metazoa</taxon>
        <taxon>Ecdysozoa</taxon>
        <taxon>Arthropoda</taxon>
        <taxon>Chelicerata</taxon>
        <taxon>Arachnida</taxon>
        <taxon>Acari</taxon>
        <taxon>Parasitiformes</taxon>
        <taxon>Ixodida</taxon>
        <taxon>Ixodoidea</taxon>
        <taxon>Ixodidae</taxon>
        <taxon>Amblyomminae</taxon>
        <taxon>Amblyomma</taxon>
    </lineage>
</organism>
<dbReference type="GO" id="GO:0045087">
    <property type="term" value="P:innate immune response"/>
    <property type="evidence" value="ECO:0007669"/>
    <property type="project" value="UniProtKB-ARBA"/>
</dbReference>
<feature type="region of interest" description="Disordered" evidence="19">
    <location>
        <begin position="683"/>
        <end position="725"/>
    </location>
</feature>
<keyword evidence="10 18" id="KW-0547">Nucleotide-binding</keyword>
<evidence type="ECO:0000256" key="1">
    <source>
        <dbReference type="ARBA" id="ARBA00002154"/>
    </source>
</evidence>
<evidence type="ECO:0000256" key="9">
    <source>
        <dbReference type="ARBA" id="ARBA00022729"/>
    </source>
</evidence>
<dbReference type="InterPro" id="IPR000488">
    <property type="entry name" value="Death_dom"/>
</dbReference>
<evidence type="ECO:0000256" key="3">
    <source>
        <dbReference type="ARBA" id="ARBA00008718"/>
    </source>
</evidence>
<evidence type="ECO:0000256" key="6">
    <source>
        <dbReference type="ARBA" id="ARBA00022527"/>
    </source>
</evidence>
<feature type="compositionally biased region" description="Polar residues" evidence="19">
    <location>
        <begin position="683"/>
        <end position="704"/>
    </location>
</feature>
<dbReference type="GO" id="GO:0000139">
    <property type="term" value="C:Golgi membrane"/>
    <property type="evidence" value="ECO:0007669"/>
    <property type="project" value="UniProtKB-SubCell"/>
</dbReference>
<evidence type="ECO:0000256" key="14">
    <source>
        <dbReference type="ARBA" id="ARBA00023034"/>
    </source>
</evidence>
<dbReference type="GO" id="GO:0007165">
    <property type="term" value="P:signal transduction"/>
    <property type="evidence" value="ECO:0007669"/>
    <property type="project" value="InterPro"/>
</dbReference>
<evidence type="ECO:0000256" key="17">
    <source>
        <dbReference type="ARBA" id="ARBA00048679"/>
    </source>
</evidence>
<gene>
    <name evidence="22" type="ORF">V5799_033917</name>
</gene>
<evidence type="ECO:0000256" key="7">
    <source>
        <dbReference type="ARBA" id="ARBA00022679"/>
    </source>
</evidence>
<dbReference type="InterPro" id="IPR017441">
    <property type="entry name" value="Protein_kinase_ATP_BS"/>
</dbReference>
<dbReference type="EC" id="2.7.11.1" evidence="5"/>
<keyword evidence="11" id="KW-0418">Kinase</keyword>
<feature type="transmembrane region" description="Helical" evidence="20">
    <location>
        <begin position="6"/>
        <end position="24"/>
    </location>
</feature>
<dbReference type="Pfam" id="PF06842">
    <property type="entry name" value="DUF1242"/>
    <property type="match status" value="1"/>
</dbReference>
<keyword evidence="13 20" id="KW-1133">Transmembrane helix</keyword>
<evidence type="ECO:0000256" key="2">
    <source>
        <dbReference type="ARBA" id="ARBA00004614"/>
    </source>
</evidence>
<feature type="compositionally biased region" description="Polar residues" evidence="19">
    <location>
        <begin position="324"/>
        <end position="334"/>
    </location>
</feature>
<name>A0AAQ4DLY5_AMBAM</name>
<comment type="similarity">
    <text evidence="4">Belongs to the KISH family.</text>
</comment>
<dbReference type="AlphaFoldDB" id="A0AAQ4DLY5"/>
<feature type="compositionally biased region" description="Basic and acidic residues" evidence="19">
    <location>
        <begin position="879"/>
        <end position="891"/>
    </location>
</feature>
<evidence type="ECO:0000256" key="12">
    <source>
        <dbReference type="ARBA" id="ARBA00022840"/>
    </source>
</evidence>
<keyword evidence="8 20" id="KW-0812">Transmembrane</keyword>
<dbReference type="EMBL" id="JARKHS020029291">
    <property type="protein sequence ID" value="KAK8763475.1"/>
    <property type="molecule type" value="Genomic_DNA"/>
</dbReference>
<dbReference type="SUPFAM" id="SSF56112">
    <property type="entry name" value="Protein kinase-like (PK-like)"/>
    <property type="match status" value="1"/>
</dbReference>
<comment type="caution">
    <text evidence="22">The sequence shown here is derived from an EMBL/GenBank/DDBJ whole genome shotgun (WGS) entry which is preliminary data.</text>
</comment>
<dbReference type="GO" id="GO:0004674">
    <property type="term" value="F:protein serine/threonine kinase activity"/>
    <property type="evidence" value="ECO:0007669"/>
    <property type="project" value="UniProtKB-KW"/>
</dbReference>
<dbReference type="Pfam" id="PF00531">
    <property type="entry name" value="Death"/>
    <property type="match status" value="1"/>
</dbReference>
<dbReference type="PROSITE" id="PS00107">
    <property type="entry name" value="PROTEIN_KINASE_ATP"/>
    <property type="match status" value="1"/>
</dbReference>
<dbReference type="CDD" id="cd08307">
    <property type="entry name" value="Death_Pelle"/>
    <property type="match status" value="1"/>
</dbReference>
<proteinExistence type="inferred from homology"/>
<dbReference type="Gene3D" id="1.10.533.10">
    <property type="entry name" value="Death Domain, Fas"/>
    <property type="match status" value="1"/>
</dbReference>
<dbReference type="SMART" id="SM00220">
    <property type="entry name" value="S_TKc"/>
    <property type="match status" value="1"/>
</dbReference>
<feature type="compositionally biased region" description="Acidic residues" evidence="19">
    <location>
        <begin position="861"/>
        <end position="870"/>
    </location>
</feature>
<dbReference type="Gene3D" id="3.30.200.20">
    <property type="entry name" value="Phosphorylase Kinase, domain 1"/>
    <property type="match status" value="1"/>
</dbReference>
<keyword evidence="14" id="KW-0333">Golgi apparatus</keyword>
<dbReference type="InterPro" id="IPR051824">
    <property type="entry name" value="LRR_Rcpt-Like_S/T_Kinase"/>
</dbReference>
<comment type="function">
    <text evidence="1">Involved in the early part of the secretory pathway.</text>
</comment>
<dbReference type="FunFam" id="1.10.510.10:FF:000754">
    <property type="entry name" value="Interleukin-1 receptor-associated kinase"/>
    <property type="match status" value="1"/>
</dbReference>
<evidence type="ECO:0000256" key="15">
    <source>
        <dbReference type="ARBA" id="ARBA00023136"/>
    </source>
</evidence>
<reference evidence="22 23" key="1">
    <citation type="journal article" date="2023" name="Arcadia Sci">
        <title>De novo assembly of a long-read Amblyomma americanum tick genome.</title>
        <authorList>
            <person name="Chou S."/>
            <person name="Poskanzer K.E."/>
            <person name="Rollins M."/>
            <person name="Thuy-Boun P.S."/>
        </authorList>
    </citation>
    <scope>NUCLEOTIDE SEQUENCE [LARGE SCALE GENOMIC DNA]</scope>
    <source>
        <strain evidence="22">F_SG_1</strain>
        <tissue evidence="22">Salivary glands</tissue>
    </source>
</reference>
<dbReference type="SUPFAM" id="SSF47986">
    <property type="entry name" value="DEATH domain"/>
    <property type="match status" value="1"/>
</dbReference>
<dbReference type="PANTHER" id="PTHR48006:SF102">
    <property type="entry name" value="LEUCINE-RICH REPEAT-CONTAINING PROTEIN DDB_G0281931-RELATED"/>
    <property type="match status" value="1"/>
</dbReference>
<comment type="subcellular location">
    <subcellularLocation>
        <location evidence="2">Golgi apparatus membrane</location>
        <topology evidence="2">Single-pass type I membrane protein</topology>
    </subcellularLocation>
</comment>
<feature type="binding site" evidence="18">
    <location>
        <position position="392"/>
    </location>
    <ligand>
        <name>ATP</name>
        <dbReference type="ChEBI" id="CHEBI:30616"/>
    </ligand>
</feature>
<dbReference type="InterPro" id="IPR011029">
    <property type="entry name" value="DEATH-like_dom_sf"/>
</dbReference>
<dbReference type="InterPro" id="IPR009653">
    <property type="entry name" value="Ksh1"/>
</dbReference>
<feature type="region of interest" description="Disordered" evidence="19">
    <location>
        <begin position="298"/>
        <end position="343"/>
    </location>
</feature>
<accession>A0AAQ4DLY5</accession>
<dbReference type="FunFam" id="1.10.533.10:FF:000094">
    <property type="entry name" value="Interleukin-1 receptor-associated kinase"/>
    <property type="match status" value="1"/>
</dbReference>